<dbReference type="PANTHER" id="PTHR21716:SF53">
    <property type="entry name" value="PERMEASE PERM-RELATED"/>
    <property type="match status" value="1"/>
</dbReference>
<feature type="transmembrane region" description="Helical" evidence="9">
    <location>
        <begin position="257"/>
        <end position="284"/>
    </location>
</feature>
<comment type="subcellular location">
    <subcellularLocation>
        <location evidence="1">Cell membrane</location>
        <topology evidence="1">Multi-pass membrane protein</topology>
    </subcellularLocation>
</comment>
<evidence type="ECO:0000313" key="10">
    <source>
        <dbReference type="EMBL" id="MCO6051895.1"/>
    </source>
</evidence>
<feature type="region of interest" description="Disordered" evidence="8">
    <location>
        <begin position="634"/>
        <end position="655"/>
    </location>
</feature>
<dbReference type="PANTHER" id="PTHR21716">
    <property type="entry name" value="TRANSMEMBRANE PROTEIN"/>
    <property type="match status" value="1"/>
</dbReference>
<dbReference type="EMBL" id="JAMXQS010000009">
    <property type="protein sequence ID" value="MCO6051895.1"/>
    <property type="molecule type" value="Genomic_DNA"/>
</dbReference>
<feature type="transmembrane region" description="Helical" evidence="9">
    <location>
        <begin position="329"/>
        <end position="358"/>
    </location>
</feature>
<reference evidence="10 11" key="1">
    <citation type="submission" date="2022-06" db="EMBL/GenBank/DDBJ databases">
        <title>Mesorhizobium sp. strain RP14 Genome sequencing and assembly.</title>
        <authorList>
            <person name="Kim I."/>
        </authorList>
    </citation>
    <scope>NUCLEOTIDE SEQUENCE [LARGE SCALE GENOMIC DNA]</scope>
    <source>
        <strain evidence="11">RP14(2022)</strain>
    </source>
</reference>
<proteinExistence type="inferred from homology"/>
<evidence type="ECO:0000256" key="3">
    <source>
        <dbReference type="ARBA" id="ARBA00022448"/>
    </source>
</evidence>
<evidence type="ECO:0000256" key="1">
    <source>
        <dbReference type="ARBA" id="ARBA00004651"/>
    </source>
</evidence>
<feature type="transmembrane region" description="Helical" evidence="9">
    <location>
        <begin position="291"/>
        <end position="309"/>
    </location>
</feature>
<evidence type="ECO:0000256" key="5">
    <source>
        <dbReference type="ARBA" id="ARBA00022692"/>
    </source>
</evidence>
<protein>
    <submittedName>
        <fullName evidence="10">AI-2E family transporter</fullName>
    </submittedName>
</protein>
<keyword evidence="11" id="KW-1185">Reference proteome</keyword>
<dbReference type="InterPro" id="IPR002549">
    <property type="entry name" value="AI-2E-like"/>
</dbReference>
<keyword evidence="5 9" id="KW-0812">Transmembrane</keyword>
<evidence type="ECO:0000256" key="2">
    <source>
        <dbReference type="ARBA" id="ARBA00009773"/>
    </source>
</evidence>
<evidence type="ECO:0000256" key="9">
    <source>
        <dbReference type="SAM" id="Phobius"/>
    </source>
</evidence>
<feature type="transmembrane region" description="Helical" evidence="9">
    <location>
        <begin position="229"/>
        <end position="251"/>
    </location>
</feature>
<feature type="transmembrane region" description="Helical" evidence="9">
    <location>
        <begin position="171"/>
        <end position="194"/>
    </location>
</feature>
<keyword evidence="7 9" id="KW-0472">Membrane</keyword>
<feature type="transmembrane region" description="Helical" evidence="9">
    <location>
        <begin position="43"/>
        <end position="62"/>
    </location>
</feature>
<keyword evidence="3" id="KW-0813">Transport</keyword>
<evidence type="ECO:0000256" key="7">
    <source>
        <dbReference type="ARBA" id="ARBA00023136"/>
    </source>
</evidence>
<evidence type="ECO:0000256" key="8">
    <source>
        <dbReference type="SAM" id="MobiDB-lite"/>
    </source>
</evidence>
<dbReference type="RefSeq" id="WP_252821903.1">
    <property type="nucleotide sequence ID" value="NZ_JAMXQS010000009.1"/>
</dbReference>
<dbReference type="Proteomes" id="UP001205906">
    <property type="component" value="Unassembled WGS sequence"/>
</dbReference>
<evidence type="ECO:0000256" key="4">
    <source>
        <dbReference type="ARBA" id="ARBA00022475"/>
    </source>
</evidence>
<keyword evidence="6 9" id="KW-1133">Transmembrane helix</keyword>
<name>A0ABT1CAQ8_9HYPH</name>
<comment type="caution">
    <text evidence="10">The sequence shown here is derived from an EMBL/GenBank/DDBJ whole genome shotgun (WGS) entry which is preliminary data.</text>
</comment>
<dbReference type="Pfam" id="PF01594">
    <property type="entry name" value="AI-2E_transport"/>
    <property type="match status" value="1"/>
</dbReference>
<gene>
    <name evidence="10" type="ORF">NGM99_19080</name>
</gene>
<feature type="transmembrane region" description="Helical" evidence="9">
    <location>
        <begin position="21"/>
        <end position="37"/>
    </location>
</feature>
<keyword evidence="4" id="KW-1003">Cell membrane</keyword>
<sequence>MAETEKPPAQVEAAGAPSIDSILALMVGVVSIAALYFGRDVLVPITVAILLSFVLSPLVNFFRRARLGRVFSVLLAVLLALMVLLLLGALIGTQLAQLATRLPEYIATVQAKIGAVQGYAADHFSSIARRLGMESILPPETPTGPAGSTAPAAPNVQAEQGLSPLSILTTYVSPVLSPIATASIVFVVTIFALLQKEDLRDRMIRLFGSSDLHRTTVAMDDAAGRLSRYFLTLLTINVGFGVVIGAGLFLIGVPNPILWTILAATLRFVPYVGPIIAAGLPVALAAAVDPGWSMVVWTVLLFVVTELIFNQVVEPLAYGSGTGLSTFSVIVAAIFWGWLWGPVGLILSMPLTLCLVVLGRHVERLEFLDVLLGDRPALSPPESFYQRMLAGDADEAQDHAEILLERRSLSSYYDEVGLKGLQLAANDLERGVLRPGQLERIKATVHTLVGELDQFEDEQPETNEAKEKGVAPPQDEQALPVFPPPAFVARSSLPANWSGERTVMCLAGRGELDEAASAMLAQLLRKHGLGAQVVAHEAASRQGIASLPTEGVAMIAVSYLDISGTPSHLRYLLRRLKGKFPGAKILVGLWPSTDSALTDRSVQTAIGADFYSASMRDAVEACVQEAVRQGAKLASEAEAQASETPPAMPVAQPAA</sequence>
<organism evidence="10 11">
    <name type="scientific">Mesorhizobium liriopis</name>
    <dbReference type="NCBI Taxonomy" id="2953882"/>
    <lineage>
        <taxon>Bacteria</taxon>
        <taxon>Pseudomonadati</taxon>
        <taxon>Pseudomonadota</taxon>
        <taxon>Alphaproteobacteria</taxon>
        <taxon>Hyphomicrobiales</taxon>
        <taxon>Phyllobacteriaceae</taxon>
        <taxon>Mesorhizobium</taxon>
    </lineage>
</organism>
<evidence type="ECO:0000313" key="11">
    <source>
        <dbReference type="Proteomes" id="UP001205906"/>
    </source>
</evidence>
<accession>A0ABT1CAQ8</accession>
<evidence type="ECO:0000256" key="6">
    <source>
        <dbReference type="ARBA" id="ARBA00022989"/>
    </source>
</evidence>
<feature type="region of interest" description="Disordered" evidence="8">
    <location>
        <begin position="454"/>
        <end position="474"/>
    </location>
</feature>
<comment type="similarity">
    <text evidence="2">Belongs to the autoinducer-2 exporter (AI-2E) (TC 2.A.86) family.</text>
</comment>
<feature type="transmembrane region" description="Helical" evidence="9">
    <location>
        <begin position="74"/>
        <end position="96"/>
    </location>
</feature>